<gene>
    <name evidence="1" type="ORF">DL764_009260</name>
</gene>
<dbReference type="Proteomes" id="UP000293360">
    <property type="component" value="Unassembled WGS sequence"/>
</dbReference>
<dbReference type="OrthoDB" id="2410195at2759"/>
<reference evidence="1 2" key="1">
    <citation type="submission" date="2018-06" db="EMBL/GenBank/DDBJ databases">
        <title>Complete Genomes of Monosporascus.</title>
        <authorList>
            <person name="Robinson A.J."/>
            <person name="Natvig D.O."/>
        </authorList>
    </citation>
    <scope>NUCLEOTIDE SEQUENCE [LARGE SCALE GENOMIC DNA]</scope>
    <source>
        <strain evidence="1 2">CBS 110550</strain>
    </source>
</reference>
<comment type="caution">
    <text evidence="1">The sequence shown here is derived from an EMBL/GenBank/DDBJ whole genome shotgun (WGS) entry which is preliminary data.</text>
</comment>
<sequence length="113" mass="12344">MQAVVGSDKVAWYWADDKIRVKDLKAGRMGSNGAASGLSLQLSHLYPGLSSIVQNRAPVLKQAEAEIWPQKSPEALKEGSVRFQQQDFFEPNRAEDVDVGYEKLPPAPCAATS</sequence>
<dbReference type="Gene3D" id="3.40.50.150">
    <property type="entry name" value="Vaccinia Virus protein VP39"/>
    <property type="match status" value="1"/>
</dbReference>
<name>A0A4Q4SVH2_9PEZI</name>
<proteinExistence type="predicted"/>
<protein>
    <submittedName>
        <fullName evidence="1">Uncharacterized protein</fullName>
    </submittedName>
</protein>
<dbReference type="EMBL" id="QJNU01000835">
    <property type="protein sequence ID" value="RYO84894.1"/>
    <property type="molecule type" value="Genomic_DNA"/>
</dbReference>
<evidence type="ECO:0000313" key="2">
    <source>
        <dbReference type="Proteomes" id="UP000293360"/>
    </source>
</evidence>
<dbReference type="InterPro" id="IPR029063">
    <property type="entry name" value="SAM-dependent_MTases_sf"/>
</dbReference>
<dbReference type="AlphaFoldDB" id="A0A4Q4SVH2"/>
<accession>A0A4Q4SVH2</accession>
<evidence type="ECO:0000313" key="1">
    <source>
        <dbReference type="EMBL" id="RYO84894.1"/>
    </source>
</evidence>
<keyword evidence="2" id="KW-1185">Reference proteome</keyword>
<organism evidence="1 2">
    <name type="scientific">Monosporascus ibericus</name>
    <dbReference type="NCBI Taxonomy" id="155417"/>
    <lineage>
        <taxon>Eukaryota</taxon>
        <taxon>Fungi</taxon>
        <taxon>Dikarya</taxon>
        <taxon>Ascomycota</taxon>
        <taxon>Pezizomycotina</taxon>
        <taxon>Sordariomycetes</taxon>
        <taxon>Xylariomycetidae</taxon>
        <taxon>Xylariales</taxon>
        <taxon>Xylariales incertae sedis</taxon>
        <taxon>Monosporascus</taxon>
    </lineage>
</organism>